<dbReference type="PaxDb" id="4097-A0A1S4B4X4"/>
<accession>A0A1S4B4X4</accession>
<evidence type="ECO:0000313" key="3">
    <source>
        <dbReference type="RefSeq" id="XP_016483977.1"/>
    </source>
</evidence>
<proteinExistence type="predicted"/>
<feature type="coiled-coil region" evidence="1">
    <location>
        <begin position="85"/>
        <end position="112"/>
    </location>
</feature>
<reference evidence="3" key="1">
    <citation type="submission" date="2025-08" db="UniProtKB">
        <authorList>
            <consortium name="RefSeq"/>
        </authorList>
    </citation>
    <scope>IDENTIFICATION</scope>
</reference>
<dbReference type="RefSeq" id="XP_016483977.1">
    <property type="nucleotide sequence ID" value="XM_016628491.1"/>
</dbReference>
<protein>
    <submittedName>
        <fullName evidence="3">UPF0329 protein ECU05_1680/ECU11_0050-like</fullName>
    </submittedName>
</protein>
<sequence length="179" mass="21604">MRERREEKKLIDTKKRTEMRERREEKKLIDTKKRTEMRERREENKRFAGELLEKSKKKRREQIEENIVRVFEPRAGLGNRVIDEVAEAEVKYNKLRKRVRESEAEHMALHKANMEMINEWKERAVKSSERLEYLEYNNTETSDGWSTPTPNDLVLRLEQKILELQGELKQVRNLANPSP</sequence>
<keyword evidence="1" id="KW-0175">Coiled coil</keyword>
<gene>
    <name evidence="3" type="primary">LOC107804573</name>
</gene>
<feature type="region of interest" description="Disordered" evidence="2">
    <location>
        <begin position="1"/>
        <end position="26"/>
    </location>
</feature>
<organism evidence="3">
    <name type="scientific">Nicotiana tabacum</name>
    <name type="common">Common tobacco</name>
    <dbReference type="NCBI Taxonomy" id="4097"/>
    <lineage>
        <taxon>Eukaryota</taxon>
        <taxon>Viridiplantae</taxon>
        <taxon>Streptophyta</taxon>
        <taxon>Embryophyta</taxon>
        <taxon>Tracheophyta</taxon>
        <taxon>Spermatophyta</taxon>
        <taxon>Magnoliopsida</taxon>
        <taxon>eudicotyledons</taxon>
        <taxon>Gunneridae</taxon>
        <taxon>Pentapetalae</taxon>
        <taxon>asterids</taxon>
        <taxon>lamiids</taxon>
        <taxon>Solanales</taxon>
        <taxon>Solanaceae</taxon>
        <taxon>Nicotianoideae</taxon>
        <taxon>Nicotianeae</taxon>
        <taxon>Nicotiana</taxon>
    </lineage>
</organism>
<evidence type="ECO:0000256" key="1">
    <source>
        <dbReference type="SAM" id="Coils"/>
    </source>
</evidence>
<dbReference type="KEGG" id="nta:107804573"/>
<dbReference type="AlphaFoldDB" id="A0A1S4B4X4"/>
<evidence type="ECO:0000256" key="2">
    <source>
        <dbReference type="SAM" id="MobiDB-lite"/>
    </source>
</evidence>
<name>A0A1S4B4X4_TOBAC</name>